<dbReference type="SUPFAM" id="SSF53335">
    <property type="entry name" value="S-adenosyl-L-methionine-dependent methyltransferases"/>
    <property type="match status" value="1"/>
</dbReference>
<dbReference type="EMBL" id="CP002101">
    <property type="protein sequence ID" value="AEH60734.1"/>
    <property type="molecule type" value="Genomic_DNA"/>
</dbReference>
<dbReference type="CDD" id="cd02440">
    <property type="entry name" value="AdoMet_MTases"/>
    <property type="match status" value="1"/>
</dbReference>
<keyword evidence="2" id="KW-0808">Transferase</keyword>
<proteinExistence type="predicted"/>
<evidence type="ECO:0000313" key="2">
    <source>
        <dbReference type="EMBL" id="AEH60734.1"/>
    </source>
</evidence>
<accession>F7XL26</accession>
<dbReference type="GO" id="GO:0008168">
    <property type="term" value="F:methyltransferase activity"/>
    <property type="evidence" value="ECO:0007669"/>
    <property type="project" value="UniProtKB-KW"/>
</dbReference>
<gene>
    <name evidence="2" type="ordered locus">Mzhil_0872</name>
</gene>
<dbReference type="KEGG" id="mzh:Mzhil_0872"/>
<dbReference type="HOGENOM" id="CLU_092709_0_0_2"/>
<dbReference type="InterPro" id="IPR029063">
    <property type="entry name" value="SAM-dependent_MTases_sf"/>
</dbReference>
<name>F7XL26_METZD</name>
<dbReference type="AlphaFoldDB" id="F7XL26"/>
<sequence length="221" mass="25409">MVNETDISRVTRTKKEAQINYDRLSRIYWIIDVFERRSKKKGLQMLKMKKGESVLDVGCGPGKCTASLALSAGKNAKVCGIDISGQMLKRARNEIQDREVSDRTDLIRGDAVYLPFRNNSFDVLFMSFVLELFDTAQIPEVLGECRRVLKSSGRICVIALSRQEQENIFMKLYEWLHEKLPSVFDCRPIYTRQSMEEAGFEVIEVARMSMWRIPVDVIVAK</sequence>
<dbReference type="Pfam" id="PF13649">
    <property type="entry name" value="Methyltransf_25"/>
    <property type="match status" value="1"/>
</dbReference>
<dbReference type="PANTHER" id="PTHR43591:SF24">
    <property type="entry name" value="2-METHOXY-6-POLYPRENYL-1,4-BENZOQUINOL METHYLASE, MITOCHONDRIAL"/>
    <property type="match status" value="1"/>
</dbReference>
<dbReference type="PANTHER" id="PTHR43591">
    <property type="entry name" value="METHYLTRANSFERASE"/>
    <property type="match status" value="1"/>
</dbReference>
<dbReference type="Proteomes" id="UP000006622">
    <property type="component" value="Chromosome"/>
</dbReference>
<dbReference type="Gene3D" id="3.40.50.150">
    <property type="entry name" value="Vaccinia Virus protein VP39"/>
    <property type="match status" value="1"/>
</dbReference>
<protein>
    <submittedName>
        <fullName evidence="2">Methyltransferase type 11</fullName>
    </submittedName>
</protein>
<keyword evidence="3" id="KW-1185">Reference proteome</keyword>
<dbReference type="InterPro" id="IPR041698">
    <property type="entry name" value="Methyltransf_25"/>
</dbReference>
<evidence type="ECO:0000313" key="3">
    <source>
        <dbReference type="Proteomes" id="UP000006622"/>
    </source>
</evidence>
<organism evidence="2 3">
    <name type="scientific">Methanosalsum zhilinae (strain DSM 4017 / NBRC 107636 / OCM 62 / WeN5)</name>
    <name type="common">Methanohalophilus zhilinae</name>
    <dbReference type="NCBI Taxonomy" id="679901"/>
    <lineage>
        <taxon>Archaea</taxon>
        <taxon>Methanobacteriati</taxon>
        <taxon>Methanobacteriota</taxon>
        <taxon>Stenosarchaea group</taxon>
        <taxon>Methanomicrobia</taxon>
        <taxon>Methanosarcinales</taxon>
        <taxon>Methanosarcinaceae</taxon>
        <taxon>Methanosalsum</taxon>
    </lineage>
</organism>
<dbReference type="GeneID" id="10822493"/>
<dbReference type="RefSeq" id="WP_013898173.1">
    <property type="nucleotide sequence ID" value="NC_015676.1"/>
</dbReference>
<evidence type="ECO:0000259" key="1">
    <source>
        <dbReference type="Pfam" id="PF13649"/>
    </source>
</evidence>
<reference evidence="2" key="1">
    <citation type="submission" date="2010-07" db="EMBL/GenBank/DDBJ databases">
        <title>The complete genome of Methanosalsum zhilinae DSM 4017.</title>
        <authorList>
            <consortium name="US DOE Joint Genome Institute (JGI-PGF)"/>
            <person name="Lucas S."/>
            <person name="Copeland A."/>
            <person name="Lapidus A."/>
            <person name="Glavina del Rio T."/>
            <person name="Dalin E."/>
            <person name="Tice H."/>
            <person name="Bruce D."/>
            <person name="Goodwin L."/>
            <person name="Pitluck S."/>
            <person name="Kyrpides N."/>
            <person name="Mavromatis K."/>
            <person name="Ovchinnikova G."/>
            <person name="Daligault H."/>
            <person name="Detter J.C."/>
            <person name="Han C."/>
            <person name="Tapia R."/>
            <person name="Larimer F."/>
            <person name="Land M."/>
            <person name="Hauser L."/>
            <person name="Markowitz V."/>
            <person name="Cheng J.-F."/>
            <person name="Hugenholtz P."/>
            <person name="Woyke T."/>
            <person name="Wu D."/>
            <person name="Spring S."/>
            <person name="Schueler E."/>
            <person name="Brambilla E."/>
            <person name="Klenk H.-P."/>
            <person name="Eisen J.A."/>
        </authorList>
    </citation>
    <scope>NUCLEOTIDE SEQUENCE</scope>
    <source>
        <strain evidence="2">DSM 4017</strain>
    </source>
</reference>
<feature type="domain" description="Methyltransferase" evidence="1">
    <location>
        <begin position="54"/>
        <end position="153"/>
    </location>
</feature>
<keyword evidence="2" id="KW-0489">Methyltransferase</keyword>
<dbReference type="STRING" id="679901.Mzhil_0872"/>
<dbReference type="GO" id="GO:0032259">
    <property type="term" value="P:methylation"/>
    <property type="evidence" value="ECO:0007669"/>
    <property type="project" value="UniProtKB-KW"/>
</dbReference>
<dbReference type="OrthoDB" id="57427at2157"/>